<keyword evidence="1" id="KW-0732">Signal</keyword>
<accession>A0A7Y7XBE5</accession>
<dbReference type="GO" id="GO:0019867">
    <property type="term" value="C:outer membrane"/>
    <property type="evidence" value="ECO:0007669"/>
    <property type="project" value="InterPro"/>
</dbReference>
<dbReference type="SUPFAM" id="SSF103515">
    <property type="entry name" value="Autotransporter"/>
    <property type="match status" value="1"/>
</dbReference>
<reference evidence="3 4" key="1">
    <citation type="submission" date="2020-04" db="EMBL/GenBank/DDBJ databases">
        <title>Molecular characterization of pseudomonads from Agaricus bisporus reveal novel blotch 2 pathogens in Western Europe.</title>
        <authorList>
            <person name="Taparia T."/>
            <person name="Krijger M."/>
            <person name="Haynes E."/>
            <person name="Elpinstone J.G."/>
            <person name="Noble R."/>
            <person name="Van Der Wolf J."/>
        </authorList>
    </citation>
    <scope>NUCLEOTIDE SEQUENCE [LARGE SCALE GENOMIC DNA]</scope>
    <source>
        <strain evidence="3 4">H7001</strain>
    </source>
</reference>
<feature type="signal peptide" evidence="1">
    <location>
        <begin position="1"/>
        <end position="31"/>
    </location>
</feature>
<dbReference type="InterPro" id="IPR036709">
    <property type="entry name" value="Autotransporte_beta_dom_sf"/>
</dbReference>
<dbReference type="PROSITE" id="PS51208">
    <property type="entry name" value="AUTOTRANSPORTER"/>
    <property type="match status" value="1"/>
</dbReference>
<comment type="caution">
    <text evidence="3">The sequence shown here is derived from an EMBL/GenBank/DDBJ whole genome shotgun (WGS) entry which is preliminary data.</text>
</comment>
<evidence type="ECO:0000313" key="4">
    <source>
        <dbReference type="Proteomes" id="UP000539985"/>
    </source>
</evidence>
<name>A0A7Y7XBE5_9PSED</name>
<dbReference type="Pfam" id="PF03797">
    <property type="entry name" value="Autotransporter"/>
    <property type="match status" value="1"/>
</dbReference>
<dbReference type="Proteomes" id="UP000539985">
    <property type="component" value="Unassembled WGS sequence"/>
</dbReference>
<dbReference type="EMBL" id="JACAQB010000004">
    <property type="protein sequence ID" value="NWB95623.1"/>
    <property type="molecule type" value="Genomic_DNA"/>
</dbReference>
<dbReference type="SMART" id="SM00869">
    <property type="entry name" value="Autotransporter"/>
    <property type="match status" value="1"/>
</dbReference>
<sequence>MKTFMAHPNLRMTVYTVSTALLLCSAVELRAAPFEADLQPTYQGDTPLPLPLGQFPVLSNSGPLPGWRFAGIVPSTGDPDPTLHFLDRALGQGEVGNLDPLFAGAFGDLLIVPGLYSNHSGDQTLTAGVFTGSSGPLDRVDAFVTAPRDPRMDGLSPQGNNLGAFWSLTGQQGWHVNLTAMNNQTTVYTRSDQGTLQGLASRQMTFSLEGGFPIGLGQHWIIEPQAQVINQQGSVNMLGQANVSDPSLWSGRIGARLNGSYEVSGLPLEPYLRTNFWHTFGSGSPVSLEPVDKIAISRNSSTVELGLGLVAKVSPTVSLYVSADYSGTSDDTGLNGIIGNVGVRMRW</sequence>
<proteinExistence type="predicted"/>
<gene>
    <name evidence="3" type="ORF">HX882_06940</name>
</gene>
<protein>
    <submittedName>
        <fullName evidence="3">Autotransporter outer membrane beta-barrel domain-containing protein</fullName>
    </submittedName>
</protein>
<dbReference type="InterPro" id="IPR006315">
    <property type="entry name" value="OM_autotransptr_brl_dom"/>
</dbReference>
<feature type="domain" description="Autotransporter" evidence="2">
    <location>
        <begin position="94"/>
        <end position="347"/>
    </location>
</feature>
<dbReference type="AlphaFoldDB" id="A0A7Y7XBE5"/>
<evidence type="ECO:0000313" key="3">
    <source>
        <dbReference type="EMBL" id="NWB95623.1"/>
    </source>
</evidence>
<dbReference type="Gene3D" id="2.40.128.130">
    <property type="entry name" value="Autotransporter beta-domain"/>
    <property type="match status" value="1"/>
</dbReference>
<evidence type="ECO:0000256" key="1">
    <source>
        <dbReference type="SAM" id="SignalP"/>
    </source>
</evidence>
<dbReference type="RefSeq" id="WP_177100813.1">
    <property type="nucleotide sequence ID" value="NZ_JACAQB010000004.1"/>
</dbReference>
<dbReference type="InterPro" id="IPR005546">
    <property type="entry name" value="Autotransporte_beta"/>
</dbReference>
<feature type="chain" id="PRO_5030866504" evidence="1">
    <location>
        <begin position="32"/>
        <end position="347"/>
    </location>
</feature>
<organism evidence="3 4">
    <name type="scientific">Pseudomonas gingeri</name>
    <dbReference type="NCBI Taxonomy" id="117681"/>
    <lineage>
        <taxon>Bacteria</taxon>
        <taxon>Pseudomonadati</taxon>
        <taxon>Pseudomonadota</taxon>
        <taxon>Gammaproteobacteria</taxon>
        <taxon>Pseudomonadales</taxon>
        <taxon>Pseudomonadaceae</taxon>
        <taxon>Pseudomonas</taxon>
    </lineage>
</organism>
<dbReference type="NCBIfam" id="TIGR01414">
    <property type="entry name" value="autotrans_barl"/>
    <property type="match status" value="1"/>
</dbReference>
<evidence type="ECO:0000259" key="2">
    <source>
        <dbReference type="PROSITE" id="PS51208"/>
    </source>
</evidence>